<dbReference type="AlphaFoldDB" id="A0A815AD97"/>
<gene>
    <name evidence="9" type="ORF">GPM918_LOCUS26229</name>
    <name evidence="10" type="ORF">SRO942_LOCUS26337</name>
</gene>
<feature type="domain" description="Heme haloperoxidase family profile" evidence="8">
    <location>
        <begin position="18"/>
        <end position="246"/>
    </location>
</feature>
<keyword evidence="11" id="KW-1185">Reference proteome</keyword>
<keyword evidence="3" id="KW-0349">Heme</keyword>
<evidence type="ECO:0000256" key="1">
    <source>
        <dbReference type="ARBA" id="ARBA00001970"/>
    </source>
</evidence>
<protein>
    <recommendedName>
        <fullName evidence="8">Heme haloperoxidase family profile domain-containing protein</fullName>
    </recommendedName>
</protein>
<organism evidence="9 11">
    <name type="scientific">Didymodactylos carnosus</name>
    <dbReference type="NCBI Taxonomy" id="1234261"/>
    <lineage>
        <taxon>Eukaryota</taxon>
        <taxon>Metazoa</taxon>
        <taxon>Spiralia</taxon>
        <taxon>Gnathifera</taxon>
        <taxon>Rotifera</taxon>
        <taxon>Eurotatoria</taxon>
        <taxon>Bdelloidea</taxon>
        <taxon>Philodinida</taxon>
        <taxon>Philodinidae</taxon>
        <taxon>Didymodactylos</taxon>
    </lineage>
</organism>
<comment type="cofactor">
    <cofactor evidence="1">
        <name>heme b</name>
        <dbReference type="ChEBI" id="CHEBI:60344"/>
    </cofactor>
</comment>
<evidence type="ECO:0000313" key="9">
    <source>
        <dbReference type="EMBL" id="CAF1253118.1"/>
    </source>
</evidence>
<dbReference type="GO" id="GO:0046872">
    <property type="term" value="F:metal ion binding"/>
    <property type="evidence" value="ECO:0007669"/>
    <property type="project" value="UniProtKB-KW"/>
</dbReference>
<dbReference type="PANTHER" id="PTHR33577:SF16">
    <property type="entry name" value="HEME HALOPEROXIDASE FAMILY PROFILE DOMAIN-CONTAINING PROTEIN"/>
    <property type="match status" value="1"/>
</dbReference>
<evidence type="ECO:0000256" key="5">
    <source>
        <dbReference type="ARBA" id="ARBA00023002"/>
    </source>
</evidence>
<keyword evidence="2" id="KW-0575">Peroxidase</keyword>
<dbReference type="PANTHER" id="PTHR33577">
    <property type="entry name" value="STERIGMATOCYSTIN BIOSYNTHESIS PEROXIDASE STCC-RELATED"/>
    <property type="match status" value="1"/>
</dbReference>
<keyword evidence="5" id="KW-0560">Oxidoreductase</keyword>
<evidence type="ECO:0000313" key="10">
    <source>
        <dbReference type="EMBL" id="CAF4023686.1"/>
    </source>
</evidence>
<evidence type="ECO:0000256" key="6">
    <source>
        <dbReference type="ARBA" id="ARBA00023004"/>
    </source>
</evidence>
<keyword evidence="4" id="KW-0479">Metal-binding</keyword>
<dbReference type="OrthoDB" id="9974946at2759"/>
<dbReference type="InterPro" id="IPR000028">
    <property type="entry name" value="Chloroperoxidase"/>
</dbReference>
<comment type="similarity">
    <text evidence="7">Belongs to the chloroperoxidase family.</text>
</comment>
<dbReference type="GO" id="GO:0004601">
    <property type="term" value="F:peroxidase activity"/>
    <property type="evidence" value="ECO:0007669"/>
    <property type="project" value="UniProtKB-KW"/>
</dbReference>
<evidence type="ECO:0000256" key="4">
    <source>
        <dbReference type="ARBA" id="ARBA00022723"/>
    </source>
</evidence>
<evidence type="ECO:0000259" key="8">
    <source>
        <dbReference type="PROSITE" id="PS51405"/>
    </source>
</evidence>
<proteinExistence type="inferred from homology"/>
<dbReference type="InterPro" id="IPR036851">
    <property type="entry name" value="Chloroperoxidase-like_sf"/>
</dbReference>
<dbReference type="EMBL" id="CAJOBC010015379">
    <property type="protein sequence ID" value="CAF4023686.1"/>
    <property type="molecule type" value="Genomic_DNA"/>
</dbReference>
<keyword evidence="6" id="KW-0408">Iron</keyword>
<dbReference type="SUPFAM" id="SSF47571">
    <property type="entry name" value="Cloroperoxidase"/>
    <property type="match status" value="1"/>
</dbReference>
<dbReference type="Proteomes" id="UP000663829">
    <property type="component" value="Unassembled WGS sequence"/>
</dbReference>
<sequence>MDSLSRARRAHKILSTSGTHAYEAPGAGDQRGPCPGLNALANNGYINRNGITSPTQVITASKTIGIADDVSAVLAALCVIAGNGVTCSIGNSSGLGGYGLNKHNFFEGDTSYKSCDCKLCPTHPGCDNYHFNNKAWTTTYNAAQLNGGLFGIPTFKISAKQRYDECVANNTRCVFGPAQFIFHYGTPCLFAYIFPGDAGVASEAIENTWIGISYSGGQRVGKTGGEQIPDNWVPLQSPYTVPELAECILDLYTANPVALGANVGAGFVLSPSEQQLPSNPDVNDILCFIYAAIFSSAPTASLLAVARYLDPIFTVSPWFCPIFSTGR</sequence>
<dbReference type="Gene3D" id="1.10.489.10">
    <property type="entry name" value="Chloroperoxidase-like"/>
    <property type="match status" value="1"/>
</dbReference>
<name>A0A815AD97_9BILA</name>
<evidence type="ECO:0000256" key="3">
    <source>
        <dbReference type="ARBA" id="ARBA00022617"/>
    </source>
</evidence>
<dbReference type="Pfam" id="PF01328">
    <property type="entry name" value="Peroxidase_2"/>
    <property type="match status" value="1"/>
</dbReference>
<accession>A0A815AD97</accession>
<dbReference type="EMBL" id="CAJNOQ010010484">
    <property type="protein sequence ID" value="CAF1253118.1"/>
    <property type="molecule type" value="Genomic_DNA"/>
</dbReference>
<evidence type="ECO:0000313" key="11">
    <source>
        <dbReference type="Proteomes" id="UP000663829"/>
    </source>
</evidence>
<evidence type="ECO:0000256" key="7">
    <source>
        <dbReference type="ARBA" id="ARBA00025795"/>
    </source>
</evidence>
<dbReference type="Proteomes" id="UP000681722">
    <property type="component" value="Unassembled WGS sequence"/>
</dbReference>
<dbReference type="PROSITE" id="PS51405">
    <property type="entry name" value="HEME_HALOPEROXIDASE"/>
    <property type="match status" value="1"/>
</dbReference>
<comment type="caution">
    <text evidence="9">The sequence shown here is derived from an EMBL/GenBank/DDBJ whole genome shotgun (WGS) entry which is preliminary data.</text>
</comment>
<evidence type="ECO:0000256" key="2">
    <source>
        <dbReference type="ARBA" id="ARBA00022559"/>
    </source>
</evidence>
<reference evidence="9" key="1">
    <citation type="submission" date="2021-02" db="EMBL/GenBank/DDBJ databases">
        <authorList>
            <person name="Nowell W R."/>
        </authorList>
    </citation>
    <scope>NUCLEOTIDE SEQUENCE</scope>
</reference>